<dbReference type="CDD" id="cd17574">
    <property type="entry name" value="REC_OmpR"/>
    <property type="match status" value="1"/>
</dbReference>
<evidence type="ECO:0000259" key="9">
    <source>
        <dbReference type="PROSITE" id="PS51755"/>
    </source>
</evidence>
<dbReference type="Gene3D" id="1.10.10.10">
    <property type="entry name" value="Winged helix-like DNA-binding domain superfamily/Winged helix DNA-binding domain"/>
    <property type="match status" value="1"/>
</dbReference>
<evidence type="ECO:0000256" key="2">
    <source>
        <dbReference type="ARBA" id="ARBA00023012"/>
    </source>
</evidence>
<evidence type="ECO:0000256" key="3">
    <source>
        <dbReference type="ARBA" id="ARBA00023015"/>
    </source>
</evidence>
<dbReference type="InterPro" id="IPR036388">
    <property type="entry name" value="WH-like_DNA-bd_sf"/>
</dbReference>
<dbReference type="SUPFAM" id="SSF52172">
    <property type="entry name" value="CheY-like"/>
    <property type="match status" value="1"/>
</dbReference>
<keyword evidence="2" id="KW-0902">Two-component regulatory system</keyword>
<dbReference type="PANTHER" id="PTHR48111:SF1">
    <property type="entry name" value="TWO-COMPONENT RESPONSE REGULATOR ORR33"/>
    <property type="match status" value="1"/>
</dbReference>
<dbReference type="GO" id="GO:0000976">
    <property type="term" value="F:transcription cis-regulatory region binding"/>
    <property type="evidence" value="ECO:0007669"/>
    <property type="project" value="TreeGrafter"/>
</dbReference>
<evidence type="ECO:0000256" key="4">
    <source>
        <dbReference type="ARBA" id="ARBA00023125"/>
    </source>
</evidence>
<dbReference type="GO" id="GO:0000156">
    <property type="term" value="F:phosphorelay response regulator activity"/>
    <property type="evidence" value="ECO:0007669"/>
    <property type="project" value="TreeGrafter"/>
</dbReference>
<reference evidence="10 11" key="1">
    <citation type="submission" date="2020-08" db="EMBL/GenBank/DDBJ databases">
        <title>Genomic Encyclopedia of Type Strains, Phase IV (KMG-IV): sequencing the most valuable type-strain genomes for metagenomic binning, comparative biology and taxonomic classification.</title>
        <authorList>
            <person name="Goeker M."/>
        </authorList>
    </citation>
    <scope>NUCLEOTIDE SEQUENCE [LARGE SCALE GENOMIC DNA]</scope>
    <source>
        <strain evidence="10 11">DSM 2461</strain>
    </source>
</reference>
<evidence type="ECO:0000256" key="1">
    <source>
        <dbReference type="ARBA" id="ARBA00022553"/>
    </source>
</evidence>
<evidence type="ECO:0000256" key="7">
    <source>
        <dbReference type="PROSITE-ProRule" id="PRU01091"/>
    </source>
</evidence>
<feature type="domain" description="Response regulatory" evidence="8">
    <location>
        <begin position="4"/>
        <end position="117"/>
    </location>
</feature>
<feature type="DNA-binding region" description="OmpR/PhoB-type" evidence="7">
    <location>
        <begin position="128"/>
        <end position="226"/>
    </location>
</feature>
<sequence>MHAKVLIIEDEEDIARLIAMYLKRDGIDSDWCETGEEGLQQLEKQAYDILVLDINLPGIDGFETLRKIRKDNNIPVLILSARREDADMLIGFGGGADDYVTKPFSPGVLTARIRAHLNRIAAESSGRETLFQFGEIVFDPAHYILKKGEERIDLSRREMDLLLYLTRNRGRVFSKEQIYKEVWGNEYGDISTVTVHMQRLRKKIEINPAEPQFLMTKYGYGYYLSAEGENETIL</sequence>
<evidence type="ECO:0000256" key="5">
    <source>
        <dbReference type="ARBA" id="ARBA00023163"/>
    </source>
</evidence>
<accession>A0A841R791</accession>
<feature type="modified residue" description="4-aspartylphosphate" evidence="6">
    <location>
        <position position="53"/>
    </location>
</feature>
<dbReference type="SMART" id="SM00448">
    <property type="entry name" value="REC"/>
    <property type="match status" value="1"/>
</dbReference>
<gene>
    <name evidence="10" type="ORF">HNR50_000482</name>
</gene>
<organism evidence="10 11">
    <name type="scientific">Spirochaeta isovalerica</name>
    <dbReference type="NCBI Taxonomy" id="150"/>
    <lineage>
        <taxon>Bacteria</taxon>
        <taxon>Pseudomonadati</taxon>
        <taxon>Spirochaetota</taxon>
        <taxon>Spirochaetia</taxon>
        <taxon>Spirochaetales</taxon>
        <taxon>Spirochaetaceae</taxon>
        <taxon>Spirochaeta</taxon>
    </lineage>
</organism>
<dbReference type="InterPro" id="IPR001789">
    <property type="entry name" value="Sig_transdc_resp-reg_receiver"/>
</dbReference>
<dbReference type="Gene3D" id="6.10.250.690">
    <property type="match status" value="1"/>
</dbReference>
<dbReference type="AlphaFoldDB" id="A0A841R791"/>
<keyword evidence="11" id="KW-1185">Reference proteome</keyword>
<dbReference type="InterPro" id="IPR039420">
    <property type="entry name" value="WalR-like"/>
</dbReference>
<evidence type="ECO:0000313" key="11">
    <source>
        <dbReference type="Proteomes" id="UP000587760"/>
    </source>
</evidence>
<dbReference type="PANTHER" id="PTHR48111">
    <property type="entry name" value="REGULATOR OF RPOS"/>
    <property type="match status" value="1"/>
</dbReference>
<keyword evidence="1 6" id="KW-0597">Phosphoprotein</keyword>
<dbReference type="InterPro" id="IPR011006">
    <property type="entry name" value="CheY-like_superfamily"/>
</dbReference>
<evidence type="ECO:0000256" key="6">
    <source>
        <dbReference type="PROSITE-ProRule" id="PRU00169"/>
    </source>
</evidence>
<dbReference type="Proteomes" id="UP000587760">
    <property type="component" value="Unassembled WGS sequence"/>
</dbReference>
<protein>
    <submittedName>
        <fullName evidence="10">DNA-binding response OmpR family regulator</fullName>
    </submittedName>
</protein>
<dbReference type="Pfam" id="PF00072">
    <property type="entry name" value="Response_reg"/>
    <property type="match status" value="1"/>
</dbReference>
<dbReference type="GO" id="GO:0006355">
    <property type="term" value="P:regulation of DNA-templated transcription"/>
    <property type="evidence" value="ECO:0007669"/>
    <property type="project" value="InterPro"/>
</dbReference>
<dbReference type="InterPro" id="IPR001867">
    <property type="entry name" value="OmpR/PhoB-type_DNA-bd"/>
</dbReference>
<dbReference type="PROSITE" id="PS51755">
    <property type="entry name" value="OMPR_PHOB"/>
    <property type="match status" value="1"/>
</dbReference>
<dbReference type="EMBL" id="JACHGJ010000001">
    <property type="protein sequence ID" value="MBB6478849.1"/>
    <property type="molecule type" value="Genomic_DNA"/>
</dbReference>
<dbReference type="GO" id="GO:0032993">
    <property type="term" value="C:protein-DNA complex"/>
    <property type="evidence" value="ECO:0007669"/>
    <property type="project" value="TreeGrafter"/>
</dbReference>
<dbReference type="PROSITE" id="PS50110">
    <property type="entry name" value="RESPONSE_REGULATORY"/>
    <property type="match status" value="1"/>
</dbReference>
<feature type="domain" description="OmpR/PhoB-type" evidence="9">
    <location>
        <begin position="128"/>
        <end position="226"/>
    </location>
</feature>
<dbReference type="FunFam" id="3.40.50.2300:FF:000001">
    <property type="entry name" value="DNA-binding response regulator PhoB"/>
    <property type="match status" value="1"/>
</dbReference>
<comment type="caution">
    <text evidence="10">The sequence shown here is derived from an EMBL/GenBank/DDBJ whole genome shotgun (WGS) entry which is preliminary data.</text>
</comment>
<dbReference type="RefSeq" id="WP_184743195.1">
    <property type="nucleotide sequence ID" value="NZ_JACHGJ010000001.1"/>
</dbReference>
<keyword evidence="3" id="KW-0805">Transcription regulation</keyword>
<name>A0A841R791_9SPIO</name>
<dbReference type="Pfam" id="PF00486">
    <property type="entry name" value="Trans_reg_C"/>
    <property type="match status" value="1"/>
</dbReference>
<dbReference type="SMART" id="SM00862">
    <property type="entry name" value="Trans_reg_C"/>
    <property type="match status" value="1"/>
</dbReference>
<keyword evidence="5" id="KW-0804">Transcription</keyword>
<evidence type="ECO:0000313" key="10">
    <source>
        <dbReference type="EMBL" id="MBB6478849.1"/>
    </source>
</evidence>
<keyword evidence="4 7" id="KW-0238">DNA-binding</keyword>
<evidence type="ECO:0000259" key="8">
    <source>
        <dbReference type="PROSITE" id="PS50110"/>
    </source>
</evidence>
<dbReference type="CDD" id="cd00383">
    <property type="entry name" value="trans_reg_C"/>
    <property type="match status" value="1"/>
</dbReference>
<dbReference type="Gene3D" id="3.40.50.2300">
    <property type="match status" value="1"/>
</dbReference>
<proteinExistence type="predicted"/>
<dbReference type="GO" id="GO:0005829">
    <property type="term" value="C:cytosol"/>
    <property type="evidence" value="ECO:0007669"/>
    <property type="project" value="TreeGrafter"/>
</dbReference>